<organism evidence="15 16">
    <name type="scientific">Magnetovibrio blakemorei</name>
    <dbReference type="NCBI Taxonomy" id="28181"/>
    <lineage>
        <taxon>Bacteria</taxon>
        <taxon>Pseudomonadati</taxon>
        <taxon>Pseudomonadota</taxon>
        <taxon>Alphaproteobacteria</taxon>
        <taxon>Rhodospirillales</taxon>
        <taxon>Magnetovibrionaceae</taxon>
        <taxon>Magnetovibrio</taxon>
    </lineage>
</organism>
<evidence type="ECO:0000256" key="7">
    <source>
        <dbReference type="ARBA" id="ARBA00022833"/>
    </source>
</evidence>
<dbReference type="InterPro" id="IPR040498">
    <property type="entry name" value="PriA_CRR"/>
</dbReference>
<evidence type="ECO:0000256" key="2">
    <source>
        <dbReference type="ARBA" id="ARBA00022705"/>
    </source>
</evidence>
<dbReference type="PANTHER" id="PTHR30580:SF0">
    <property type="entry name" value="PRIMOSOMAL PROTEIN N"/>
    <property type="match status" value="1"/>
</dbReference>
<dbReference type="GO" id="GO:0006302">
    <property type="term" value="P:double-strand break repair"/>
    <property type="evidence" value="ECO:0007669"/>
    <property type="project" value="InterPro"/>
</dbReference>
<keyword evidence="6 12" id="KW-0347">Helicase</keyword>
<dbReference type="GO" id="GO:1990077">
    <property type="term" value="C:primosome complex"/>
    <property type="evidence" value="ECO:0007669"/>
    <property type="project" value="UniProtKB-UniRule"/>
</dbReference>
<feature type="binding site" evidence="12">
    <location>
        <position position="482"/>
    </location>
    <ligand>
        <name>Zn(2+)</name>
        <dbReference type="ChEBI" id="CHEBI:29105"/>
        <label>1</label>
    </ligand>
</feature>
<keyword evidence="1 12" id="KW-0639">Primosome</keyword>
<sequence>MTKDDSPIEEFLPGMRCGVLLPVPLGQVYDYKVADDMTVRAGDFVRVSFGPRKLVGVVWGPGAGEIEDQKLKAIVEKLPALPMTALMRRFIAWLANYTLSSLGAVLKMAMSVPDALESPKGVKVYRVAAEMPDLRLTPARERVLAVLKNGPPLSASDAALEAACTPAVVTGLAKAGALEEVSQIQEPQWQNPDPTLDGPSLSGDQHAAATDLVAKTKSGGFAAVLLDGVPGSGKTEVYFEAVAEALKHGQQVLVLLPEIALSSQWLGRFEKRFGAPPAQWHSELGVKERRETWRAVADGRAQVVVGARSALFLPFKDLALIVVDEEHDPAFKQEEGVIYNARDMAVVRAHLGEIPICLVSATPSLETAVNASSGKYGLLHLPQRHGGAVLPALDLIDMRREKLPATRWLSPSLIDALTETFQAGEQAMLFLNRRGYAPLTLCRTCGFRLKCPNCSAWLVEHRVRGRLQCHHCGHIDRMPQQCPECHAEHSFHACGPGVERVAEEAINAFPDARVALASSDTLTGPRAAQDLVARIERHDVDLIIGTQIVAKGYHFPMLTLVGVVDGDLGLAGGDLRAAERTYQLLYQVAGRAGRGQHPGRVLVQTFQPDHPVMQAMKSGVRDQFINAEIKAREELYMPPFGRLVALIVSGKVEAAVEAQAVSLARMAPGYDGIEVLGPAPAPLALLRGRYRRRLLMKLRPGIVPQPIIQEWLARLGVAKRREKGVRIQIDVDPQSFL</sequence>
<feature type="region of interest" description="Disordered" evidence="13">
    <location>
        <begin position="183"/>
        <end position="204"/>
    </location>
</feature>
<dbReference type="EMBL" id="MCGG01000008">
    <property type="protein sequence ID" value="OEJ69153.1"/>
    <property type="molecule type" value="Genomic_DNA"/>
</dbReference>
<keyword evidence="3 12" id="KW-0479">Metal-binding</keyword>
<evidence type="ECO:0000256" key="13">
    <source>
        <dbReference type="SAM" id="MobiDB-lite"/>
    </source>
</evidence>
<evidence type="ECO:0000313" key="15">
    <source>
        <dbReference type="EMBL" id="OEJ69153.1"/>
    </source>
</evidence>
<evidence type="ECO:0000256" key="8">
    <source>
        <dbReference type="ARBA" id="ARBA00022840"/>
    </source>
</evidence>
<evidence type="ECO:0000256" key="3">
    <source>
        <dbReference type="ARBA" id="ARBA00022723"/>
    </source>
</evidence>
<reference evidence="16" key="1">
    <citation type="submission" date="2016-07" db="EMBL/GenBank/DDBJ databases">
        <authorList>
            <person name="Florea S."/>
            <person name="Webb J.S."/>
            <person name="Jaromczyk J."/>
            <person name="Schardl C.L."/>
        </authorList>
    </citation>
    <scope>NUCLEOTIDE SEQUENCE [LARGE SCALE GENOMIC DNA]</scope>
    <source>
        <strain evidence="16">MV-1</strain>
    </source>
</reference>
<dbReference type="OrthoDB" id="9759544at2"/>
<dbReference type="SMART" id="SM00487">
    <property type="entry name" value="DEXDc"/>
    <property type="match status" value="1"/>
</dbReference>
<keyword evidence="10 12" id="KW-0413">Isomerase</keyword>
<comment type="catalytic activity">
    <reaction evidence="12">
        <text>Couples ATP hydrolysis with the unwinding of duplex DNA by translocating in the 3'-5' direction.</text>
        <dbReference type="EC" id="5.6.2.4"/>
    </reaction>
</comment>
<evidence type="ECO:0000256" key="10">
    <source>
        <dbReference type="ARBA" id="ARBA00023235"/>
    </source>
</evidence>
<dbReference type="Pfam" id="PF00270">
    <property type="entry name" value="DEAD"/>
    <property type="match status" value="1"/>
</dbReference>
<feature type="binding site" evidence="12">
    <location>
        <position position="469"/>
    </location>
    <ligand>
        <name>Zn(2+)</name>
        <dbReference type="ChEBI" id="CHEBI:29105"/>
        <label>2</label>
    </ligand>
</feature>
<dbReference type="GO" id="GO:0005524">
    <property type="term" value="F:ATP binding"/>
    <property type="evidence" value="ECO:0007669"/>
    <property type="project" value="UniProtKB-UniRule"/>
</dbReference>
<evidence type="ECO:0000256" key="9">
    <source>
        <dbReference type="ARBA" id="ARBA00023125"/>
    </source>
</evidence>
<dbReference type="NCBIfam" id="NF004070">
    <property type="entry name" value="PRK05580.2-2"/>
    <property type="match status" value="1"/>
</dbReference>
<dbReference type="InterPro" id="IPR041222">
    <property type="entry name" value="PriA_3primeBD"/>
</dbReference>
<comment type="subunit">
    <text evidence="12">Component of the replication restart primosome.</text>
</comment>
<dbReference type="PANTHER" id="PTHR30580">
    <property type="entry name" value="PRIMOSOMAL PROTEIN N"/>
    <property type="match status" value="1"/>
</dbReference>
<dbReference type="SUPFAM" id="SSF52540">
    <property type="entry name" value="P-loop containing nucleoside triphosphate hydrolases"/>
    <property type="match status" value="2"/>
</dbReference>
<dbReference type="GO" id="GO:0043138">
    <property type="term" value="F:3'-5' DNA helicase activity"/>
    <property type="evidence" value="ECO:0007669"/>
    <property type="project" value="UniProtKB-EC"/>
</dbReference>
<feature type="binding site" evidence="12">
    <location>
        <position position="451"/>
    </location>
    <ligand>
        <name>Zn(2+)</name>
        <dbReference type="ChEBI" id="CHEBI:29105"/>
        <label>2</label>
    </ligand>
</feature>
<dbReference type="STRING" id="28181.BEN30_03360"/>
<keyword evidence="7 12" id="KW-0862">Zinc</keyword>
<evidence type="ECO:0000313" key="16">
    <source>
        <dbReference type="Proteomes" id="UP000095347"/>
    </source>
</evidence>
<comment type="caution">
    <text evidence="15">The sequence shown here is derived from an EMBL/GenBank/DDBJ whole genome shotgun (WGS) entry which is preliminary data.</text>
</comment>
<feature type="binding site" evidence="12">
    <location>
        <position position="454"/>
    </location>
    <ligand>
        <name>Zn(2+)</name>
        <dbReference type="ChEBI" id="CHEBI:29105"/>
        <label>2</label>
    </ligand>
</feature>
<keyword evidence="4 12" id="KW-0547">Nucleotide-binding</keyword>
<dbReference type="Pfam" id="PF17764">
    <property type="entry name" value="PriA_3primeBD"/>
    <property type="match status" value="1"/>
</dbReference>
<dbReference type="FunFam" id="3.40.50.300:FF:000489">
    <property type="entry name" value="Primosome assembly protein PriA"/>
    <property type="match status" value="1"/>
</dbReference>
<feature type="binding site" evidence="12">
    <location>
        <position position="472"/>
    </location>
    <ligand>
        <name>Zn(2+)</name>
        <dbReference type="ChEBI" id="CHEBI:29105"/>
        <label>2</label>
    </ligand>
</feature>
<feature type="binding site" evidence="12">
    <location>
        <position position="485"/>
    </location>
    <ligand>
        <name>Zn(2+)</name>
        <dbReference type="ChEBI" id="CHEBI:29105"/>
        <label>1</label>
    </ligand>
</feature>
<dbReference type="InterPro" id="IPR041236">
    <property type="entry name" value="PriA_C"/>
</dbReference>
<protein>
    <recommendedName>
        <fullName evidence="12">Replication restart protein PriA</fullName>
    </recommendedName>
    <alternativeName>
        <fullName evidence="12">ATP-dependent DNA helicase PriA</fullName>
        <ecNumber evidence="12">5.6.2.4</ecNumber>
    </alternativeName>
    <alternativeName>
        <fullName evidence="12">DNA 3'-5' helicase PriA</fullName>
    </alternativeName>
</protein>
<dbReference type="RefSeq" id="WP_069956617.1">
    <property type="nucleotide sequence ID" value="NZ_MCGG01000008.1"/>
</dbReference>
<dbReference type="InterPro" id="IPR005259">
    <property type="entry name" value="PriA"/>
</dbReference>
<dbReference type="Gene3D" id="3.40.50.300">
    <property type="entry name" value="P-loop containing nucleotide triphosphate hydrolases"/>
    <property type="match status" value="2"/>
</dbReference>
<feature type="binding site" evidence="12">
    <location>
        <position position="442"/>
    </location>
    <ligand>
        <name>Zn(2+)</name>
        <dbReference type="ChEBI" id="CHEBI:29105"/>
        <label>1</label>
    </ligand>
</feature>
<dbReference type="GO" id="GO:0006269">
    <property type="term" value="P:DNA replication, synthesis of primer"/>
    <property type="evidence" value="ECO:0007669"/>
    <property type="project" value="UniProtKB-KW"/>
</dbReference>
<keyword evidence="5 12" id="KW-0378">Hydrolase</keyword>
<dbReference type="Pfam" id="PF18074">
    <property type="entry name" value="PriA_C"/>
    <property type="match status" value="1"/>
</dbReference>
<dbReference type="GO" id="GO:0016887">
    <property type="term" value="F:ATP hydrolysis activity"/>
    <property type="evidence" value="ECO:0007669"/>
    <property type="project" value="RHEA"/>
</dbReference>
<feature type="domain" description="Helicase ATP-binding" evidence="14">
    <location>
        <begin position="215"/>
        <end position="381"/>
    </location>
</feature>
<evidence type="ECO:0000256" key="6">
    <source>
        <dbReference type="ARBA" id="ARBA00022806"/>
    </source>
</evidence>
<keyword evidence="9 12" id="KW-0238">DNA-binding</keyword>
<dbReference type="GO" id="GO:0008270">
    <property type="term" value="F:zinc ion binding"/>
    <property type="evidence" value="ECO:0007669"/>
    <property type="project" value="UniProtKB-UniRule"/>
</dbReference>
<dbReference type="InterPro" id="IPR014001">
    <property type="entry name" value="Helicase_ATP-bd"/>
</dbReference>
<evidence type="ECO:0000256" key="11">
    <source>
        <dbReference type="ARBA" id="ARBA00048988"/>
    </source>
</evidence>
<dbReference type="InterPro" id="IPR042115">
    <property type="entry name" value="PriA_3primeBD_sf"/>
</dbReference>
<dbReference type="Proteomes" id="UP000095347">
    <property type="component" value="Unassembled WGS sequence"/>
</dbReference>
<dbReference type="GO" id="GO:0003677">
    <property type="term" value="F:DNA binding"/>
    <property type="evidence" value="ECO:0007669"/>
    <property type="project" value="UniProtKB-UniRule"/>
</dbReference>
<accession>A0A1E5QBU5</accession>
<dbReference type="EC" id="5.6.2.4" evidence="12"/>
<dbReference type="GO" id="GO:0006310">
    <property type="term" value="P:DNA recombination"/>
    <property type="evidence" value="ECO:0007669"/>
    <property type="project" value="InterPro"/>
</dbReference>
<dbReference type="InterPro" id="IPR011545">
    <property type="entry name" value="DEAD/DEAH_box_helicase_dom"/>
</dbReference>
<dbReference type="GO" id="GO:0006270">
    <property type="term" value="P:DNA replication initiation"/>
    <property type="evidence" value="ECO:0007669"/>
    <property type="project" value="TreeGrafter"/>
</dbReference>
<keyword evidence="2 12" id="KW-0235">DNA replication</keyword>
<dbReference type="HAMAP" id="MF_00983">
    <property type="entry name" value="PriA"/>
    <property type="match status" value="1"/>
</dbReference>
<dbReference type="Pfam" id="PF18319">
    <property type="entry name" value="Zn_ribbon_PriA"/>
    <property type="match status" value="1"/>
</dbReference>
<dbReference type="InterPro" id="IPR027417">
    <property type="entry name" value="P-loop_NTPase"/>
</dbReference>
<evidence type="ECO:0000259" key="14">
    <source>
        <dbReference type="PROSITE" id="PS51192"/>
    </source>
</evidence>
<gene>
    <name evidence="12" type="primary">priA</name>
    <name evidence="15" type="ORF">BEN30_03360</name>
</gene>
<keyword evidence="8 12" id="KW-0067">ATP-binding</keyword>
<evidence type="ECO:0000256" key="1">
    <source>
        <dbReference type="ARBA" id="ARBA00022515"/>
    </source>
</evidence>
<dbReference type="CDD" id="cd17929">
    <property type="entry name" value="DEXHc_priA"/>
    <property type="match status" value="1"/>
</dbReference>
<name>A0A1E5QBU5_9PROT</name>
<dbReference type="PROSITE" id="PS51192">
    <property type="entry name" value="HELICASE_ATP_BIND_1"/>
    <property type="match status" value="1"/>
</dbReference>
<keyword evidence="16" id="KW-1185">Reference proteome</keyword>
<comment type="function">
    <text evidence="12">Initiates the restart of stalled replication forks, which reloads the replicative helicase on sites other than the origin of replication. Recognizes and binds to abandoned replication forks and remodels them to uncover a helicase loading site. Promotes assembly of the primosome at these replication forks.</text>
</comment>
<evidence type="ECO:0000256" key="12">
    <source>
        <dbReference type="HAMAP-Rule" id="MF_00983"/>
    </source>
</evidence>
<proteinExistence type="inferred from homology"/>
<feature type="compositionally biased region" description="Polar residues" evidence="13">
    <location>
        <begin position="183"/>
        <end position="193"/>
    </location>
</feature>
<comment type="similarity">
    <text evidence="12">Belongs to the helicase family. PriA subfamily.</text>
</comment>
<feature type="binding site" evidence="12">
    <location>
        <position position="445"/>
    </location>
    <ligand>
        <name>Zn(2+)</name>
        <dbReference type="ChEBI" id="CHEBI:29105"/>
        <label>1</label>
    </ligand>
</feature>
<comment type="catalytic activity">
    <reaction evidence="11 12">
        <text>ATP + H2O = ADP + phosphate + H(+)</text>
        <dbReference type="Rhea" id="RHEA:13065"/>
        <dbReference type="ChEBI" id="CHEBI:15377"/>
        <dbReference type="ChEBI" id="CHEBI:15378"/>
        <dbReference type="ChEBI" id="CHEBI:30616"/>
        <dbReference type="ChEBI" id="CHEBI:43474"/>
        <dbReference type="ChEBI" id="CHEBI:456216"/>
        <dbReference type="EC" id="5.6.2.4"/>
    </reaction>
</comment>
<evidence type="ECO:0000256" key="4">
    <source>
        <dbReference type="ARBA" id="ARBA00022741"/>
    </source>
</evidence>
<evidence type="ECO:0000256" key="5">
    <source>
        <dbReference type="ARBA" id="ARBA00022801"/>
    </source>
</evidence>
<comment type="cofactor">
    <cofactor evidence="12">
        <name>Zn(2+)</name>
        <dbReference type="ChEBI" id="CHEBI:29105"/>
    </cofactor>
    <text evidence="12">Binds 2 zinc ions per subunit.</text>
</comment>
<dbReference type="NCBIfam" id="TIGR00595">
    <property type="entry name" value="priA"/>
    <property type="match status" value="1"/>
</dbReference>
<dbReference type="AlphaFoldDB" id="A0A1E5QBU5"/>
<dbReference type="Gene3D" id="3.40.1440.60">
    <property type="entry name" value="PriA, 3(prime) DNA-binding domain"/>
    <property type="match status" value="1"/>
</dbReference>